<dbReference type="EMBL" id="RQFK01000026">
    <property type="protein sequence ID" value="TGK82563.1"/>
    <property type="molecule type" value="Genomic_DNA"/>
</dbReference>
<keyword evidence="2" id="KW-1185">Reference proteome</keyword>
<accession>A0A4R9I905</accession>
<organism evidence="1 2">
    <name type="scientific">Leptospira noumeaensis</name>
    <dbReference type="NCBI Taxonomy" id="2484964"/>
    <lineage>
        <taxon>Bacteria</taxon>
        <taxon>Pseudomonadati</taxon>
        <taxon>Spirochaetota</taxon>
        <taxon>Spirochaetia</taxon>
        <taxon>Leptospirales</taxon>
        <taxon>Leptospiraceae</taxon>
        <taxon>Leptospira</taxon>
    </lineage>
</organism>
<protein>
    <recommendedName>
        <fullName evidence="3">DUF4105 domain-containing protein</fullName>
    </recommendedName>
</protein>
<gene>
    <name evidence="1" type="ORF">EHQ24_15090</name>
</gene>
<comment type="caution">
    <text evidence="1">The sequence shown here is derived from an EMBL/GenBank/DDBJ whole genome shotgun (WGS) entry which is preliminary data.</text>
</comment>
<dbReference type="AlphaFoldDB" id="A0A4R9I905"/>
<evidence type="ECO:0000313" key="2">
    <source>
        <dbReference type="Proteomes" id="UP000298009"/>
    </source>
</evidence>
<dbReference type="Proteomes" id="UP000298009">
    <property type="component" value="Unassembled WGS sequence"/>
</dbReference>
<sequence length="573" mass="67285">MDSNSGQSSGGHSALRFGDRVYHLQYSFEDKIFHLVREPWEDFRFQYGVVQNRNIELYEWELSETAKRLLRQKWNELYLVQETHIQNKKKLERDLEFSEFQTKGKNSSLPIPGFGYFTNISDPDSPIPNLFSLTKNEKEFIEKFITENEKKNGEELLTANTTSLPKTDSPYQLIHTIQTKTDSLARAEKKNFVRMYLLNPVLTYEPAFLQLNGPEFQLSEDEINIWKGYTKELTKNLRSCIFSQDCNDWEEMILLIRILYLQKSIEAKTIVFPKKNLDGFQYLPLTDLPESVKTTKQKEYANLFASRKQVFASGFDPIHFFNWESFLVRYQGYLESGVPSEGLEFNWEGYNPYRNQSQTKQYSDLKENVEKEKDYESYTEGIRKLYSYHLTHQNCTSELFRYMNEMFPDGKIGNEMIWNPLSSKMLSLNFVPAIAAKKLEFNSGTKHTKVFLSYRNLKRNKLTNFTEKHFTERFVPTSKVYKSNPLDPPFLFFTEETIWNRPIFGLANTVYGMGYTGMGILTSPFDKGQRFSKGTESVFYSLPELAFFNIRKGHFPFIAAEDIPEEYYEQKTP</sequence>
<evidence type="ECO:0000313" key="1">
    <source>
        <dbReference type="EMBL" id="TGK82563.1"/>
    </source>
</evidence>
<proteinExistence type="predicted"/>
<evidence type="ECO:0008006" key="3">
    <source>
        <dbReference type="Google" id="ProtNLM"/>
    </source>
</evidence>
<name>A0A4R9I905_9LEPT</name>
<reference evidence="1" key="1">
    <citation type="journal article" date="2019" name="PLoS Negl. Trop. Dis.">
        <title>Revisiting the worldwide diversity of Leptospira species in the environment.</title>
        <authorList>
            <person name="Vincent A.T."/>
            <person name="Schiettekatte O."/>
            <person name="Bourhy P."/>
            <person name="Veyrier F.J."/>
            <person name="Picardeau M."/>
        </authorList>
    </citation>
    <scope>NUCLEOTIDE SEQUENCE [LARGE SCALE GENOMIC DNA]</scope>
    <source>
        <strain evidence="1">201800287</strain>
    </source>
</reference>
<dbReference type="OrthoDB" id="5556891at2"/>